<comment type="caution">
    <text evidence="1">The sequence shown here is derived from an EMBL/GenBank/DDBJ whole genome shotgun (WGS) entry which is preliminary data.</text>
</comment>
<reference evidence="1" key="1">
    <citation type="submission" date="2021-01" db="EMBL/GenBank/DDBJ databases">
        <title>Whole genome shotgun sequence of Rhizocola hellebori NBRC 109834.</title>
        <authorList>
            <person name="Komaki H."/>
            <person name="Tamura T."/>
        </authorList>
    </citation>
    <scope>NUCLEOTIDE SEQUENCE</scope>
    <source>
        <strain evidence="1">NBRC 109834</strain>
    </source>
</reference>
<evidence type="ECO:0000313" key="1">
    <source>
        <dbReference type="EMBL" id="GIH06576.1"/>
    </source>
</evidence>
<protein>
    <submittedName>
        <fullName evidence="1">Uncharacterized protein</fullName>
    </submittedName>
</protein>
<dbReference type="Proteomes" id="UP000612899">
    <property type="component" value="Unassembled WGS sequence"/>
</dbReference>
<evidence type="ECO:0000313" key="2">
    <source>
        <dbReference type="Proteomes" id="UP000612899"/>
    </source>
</evidence>
<keyword evidence="2" id="KW-1185">Reference proteome</keyword>
<dbReference type="AlphaFoldDB" id="A0A8J3QBL9"/>
<name>A0A8J3QBL9_9ACTN</name>
<organism evidence="1 2">
    <name type="scientific">Rhizocola hellebori</name>
    <dbReference type="NCBI Taxonomy" id="1392758"/>
    <lineage>
        <taxon>Bacteria</taxon>
        <taxon>Bacillati</taxon>
        <taxon>Actinomycetota</taxon>
        <taxon>Actinomycetes</taxon>
        <taxon>Micromonosporales</taxon>
        <taxon>Micromonosporaceae</taxon>
        <taxon>Rhizocola</taxon>
    </lineage>
</organism>
<gene>
    <name evidence="1" type="ORF">Rhe02_46430</name>
</gene>
<proteinExistence type="predicted"/>
<dbReference type="EMBL" id="BONY01000028">
    <property type="protein sequence ID" value="GIH06576.1"/>
    <property type="molecule type" value="Genomic_DNA"/>
</dbReference>
<sequence>MVTDEEQQLQIDDPITRIADDGVMADVEITTPPDRLDDGELRERLANLDTMLREAPDLGTEEHLVLRLREEWTELWDEYDQRGLEPALPRQWAADE</sequence>
<accession>A0A8J3QBL9</accession>